<organism evidence="1 2">
    <name type="scientific">Acidianus sulfidivorans JP7</name>
    <dbReference type="NCBI Taxonomy" id="619593"/>
    <lineage>
        <taxon>Archaea</taxon>
        <taxon>Thermoproteota</taxon>
        <taxon>Thermoprotei</taxon>
        <taxon>Sulfolobales</taxon>
        <taxon>Sulfolobaceae</taxon>
        <taxon>Acidianus</taxon>
    </lineage>
</organism>
<dbReference type="Proteomes" id="UP000248410">
    <property type="component" value="Chromosome"/>
</dbReference>
<sequence length="84" mass="9803">MIRIVSNSSCKDQIDRIINIINDIKVKQNLDIEHKIFGNILEFKIKNKNKYINRITFVIIKDNNTVVDIFSENNSIIGDIAWKV</sequence>
<evidence type="ECO:0000313" key="1">
    <source>
        <dbReference type="EMBL" id="AWR96564.1"/>
    </source>
</evidence>
<dbReference type="GeneID" id="36836844"/>
<evidence type="ECO:0000313" key="2">
    <source>
        <dbReference type="Proteomes" id="UP000248410"/>
    </source>
</evidence>
<dbReference type="AlphaFoldDB" id="A0A2U9IKW3"/>
<dbReference type="EMBL" id="CP029288">
    <property type="protein sequence ID" value="AWR96564.1"/>
    <property type="molecule type" value="Genomic_DNA"/>
</dbReference>
<dbReference type="KEGG" id="asul:DFR86_02705"/>
<accession>A0A2U9IKW3</accession>
<keyword evidence="2" id="KW-1185">Reference proteome</keyword>
<reference evidence="1 2" key="1">
    <citation type="submission" date="2018-05" db="EMBL/GenBank/DDBJ databases">
        <title>Complete Genome Sequences of Extremely Thermoacidophilic, Metal-Mobilizing Type-Strain Members of the Archaeal Family Sulfolobaceae: Acidianus brierleyi DSM-1651T, Acidianus sulfidivorans DSM-18786T, Metallosphaera hakonensis DSM-7519T, and Metallosphaera prunae DSM-10039T.</title>
        <authorList>
            <person name="Counts J.A."/>
            <person name="Kelly R.M."/>
        </authorList>
    </citation>
    <scope>NUCLEOTIDE SEQUENCE [LARGE SCALE GENOMIC DNA]</scope>
    <source>
        <strain evidence="1 2">JP7</strain>
    </source>
</reference>
<name>A0A2U9IKW3_9CREN</name>
<proteinExistence type="predicted"/>
<protein>
    <submittedName>
        <fullName evidence="1">Uncharacterized protein</fullName>
    </submittedName>
</protein>
<gene>
    <name evidence="1" type="ORF">DFR86_02705</name>
</gene>
<dbReference type="RefSeq" id="WP_110379454.1">
    <property type="nucleotide sequence ID" value="NZ_CP029288.2"/>
</dbReference>